<evidence type="ECO:0000313" key="5">
    <source>
        <dbReference type="Proteomes" id="UP000826195"/>
    </source>
</evidence>
<sequence length="608" mass="69850">MNNSKKINVSYSSLVGLKAELLRKHAEVEEVKAKQAVTKTNLPKAKVKTKTIKNKEEKKFNNKSGKVTEIEDINLLNKSKYMLEAKSKLYDKLKKQGYRGGNNNGNDDDDDSNRYLVDFSNKSDESEPEIHREDDYDDYASDPEEDWVEYQDCFGRTRKCLRKDLPKMKEKDNLIKEEIVEKKVENENENNNKTQYKFIPPEKEPEIEIMRKKWEEQEEKLTHKSDIHYQDVLFDEARNHGVGYYAFSQDEEERAKQQANLAKLRKETEQRQKELEEIKELKSKMELNRLKAARVRQRIRAGLPPEPTEEEIAKDSQATTAESSLPESATADCQPAASTASESETSTEANNFKDSEHQEKNNLKTIEDKIKAFGELLGKRPKWRELSQEEWIQKRRKDRHGEFAPVYDNFTSRGYLKHSKDYQLVAKQLDEEDDPLRLKINGPDPTDLWDEYGPDNQDQEDDDEQKVKPSDAIITPQVSNVENIQNSSLSAPSDISTIDFSQPPPPTHFIPTPVSNSSVHPHRSSEVNPPVTSHHSSDSSDDDSDIIGPLPPPTITEDNFNLSQIPLPSDTPPGKNKEITSTNKINVDSKKIDEMLKYLRNKFDSVDN</sequence>
<dbReference type="PANTHER" id="PTHR15885:SF1">
    <property type="entry name" value="COILED-COIL DOMAIN-CONTAINING PROTEIN 174"/>
    <property type="match status" value="1"/>
</dbReference>
<dbReference type="AlphaFoldDB" id="A0AAV7IF46"/>
<organism evidence="4 5">
    <name type="scientific">Cotesia glomerata</name>
    <name type="common">Lepidopteran parasitic wasp</name>
    <name type="synonym">Apanteles glomeratus</name>
    <dbReference type="NCBI Taxonomy" id="32391"/>
    <lineage>
        <taxon>Eukaryota</taxon>
        <taxon>Metazoa</taxon>
        <taxon>Ecdysozoa</taxon>
        <taxon>Arthropoda</taxon>
        <taxon>Hexapoda</taxon>
        <taxon>Insecta</taxon>
        <taxon>Pterygota</taxon>
        <taxon>Neoptera</taxon>
        <taxon>Endopterygota</taxon>
        <taxon>Hymenoptera</taxon>
        <taxon>Apocrita</taxon>
        <taxon>Ichneumonoidea</taxon>
        <taxon>Braconidae</taxon>
        <taxon>Microgastrinae</taxon>
        <taxon>Cotesia</taxon>
    </lineage>
</organism>
<evidence type="ECO:0000259" key="3">
    <source>
        <dbReference type="Pfam" id="PF25449"/>
    </source>
</evidence>
<feature type="compositionally biased region" description="Polar residues" evidence="2">
    <location>
        <begin position="556"/>
        <end position="566"/>
    </location>
</feature>
<dbReference type="Pfam" id="PF25449">
    <property type="entry name" value="CCDC174_GRSR"/>
    <property type="match status" value="1"/>
</dbReference>
<feature type="compositionally biased region" description="Low complexity" evidence="2">
    <location>
        <begin position="336"/>
        <end position="349"/>
    </location>
</feature>
<feature type="region of interest" description="Disordered" evidence="2">
    <location>
        <begin position="249"/>
        <end position="274"/>
    </location>
</feature>
<comment type="caution">
    <text evidence="4">The sequence shown here is derived from an EMBL/GenBank/DDBJ whole genome shotgun (WGS) entry which is preliminary data.</text>
</comment>
<feature type="region of interest" description="Disordered" evidence="2">
    <location>
        <begin position="432"/>
        <end position="582"/>
    </location>
</feature>
<evidence type="ECO:0000256" key="2">
    <source>
        <dbReference type="SAM" id="MobiDB-lite"/>
    </source>
</evidence>
<reference evidence="4 5" key="1">
    <citation type="journal article" date="2021" name="J. Hered.">
        <title>A chromosome-level genome assembly of the parasitoid wasp, Cotesia glomerata (Hymenoptera: Braconidae).</title>
        <authorList>
            <person name="Pinto B.J."/>
            <person name="Weis J.J."/>
            <person name="Gamble T."/>
            <person name="Ode P.J."/>
            <person name="Paul R."/>
            <person name="Zaspel J.M."/>
        </authorList>
    </citation>
    <scope>NUCLEOTIDE SEQUENCE [LARGE SCALE GENOMIC DNA]</scope>
    <source>
        <strain evidence="4">CgM1</strain>
    </source>
</reference>
<feature type="region of interest" description="Disordered" evidence="2">
    <location>
        <begin position="293"/>
        <end position="364"/>
    </location>
</feature>
<name>A0AAV7IF46_COTGL</name>
<dbReference type="InterPro" id="IPR057464">
    <property type="entry name" value="CCDC174_GRSR"/>
</dbReference>
<accession>A0AAV7IF46</accession>
<feature type="compositionally biased region" description="Acidic residues" evidence="2">
    <location>
        <begin position="447"/>
        <end position="464"/>
    </location>
</feature>
<feature type="compositionally biased region" description="Basic and acidic residues" evidence="2">
    <location>
        <begin position="264"/>
        <end position="274"/>
    </location>
</feature>
<keyword evidence="1" id="KW-0175">Coiled coil</keyword>
<dbReference type="InterPro" id="IPR025066">
    <property type="entry name" value="CCDC174-like"/>
</dbReference>
<feature type="domain" description="CCDC174 alpha/beta GRSR" evidence="3">
    <location>
        <begin position="147"/>
        <end position="173"/>
    </location>
</feature>
<evidence type="ECO:0000256" key="1">
    <source>
        <dbReference type="ARBA" id="ARBA00023054"/>
    </source>
</evidence>
<dbReference type="Pfam" id="PF13300">
    <property type="entry name" value="DUF4078"/>
    <property type="match status" value="1"/>
</dbReference>
<feature type="compositionally biased region" description="Basic and acidic residues" evidence="2">
    <location>
        <begin position="351"/>
        <end position="364"/>
    </location>
</feature>
<dbReference type="EMBL" id="JAHXZJ010001864">
    <property type="protein sequence ID" value="KAH0550273.1"/>
    <property type="molecule type" value="Genomic_DNA"/>
</dbReference>
<feature type="compositionally biased region" description="Polar residues" evidence="2">
    <location>
        <begin position="476"/>
        <end position="500"/>
    </location>
</feature>
<feature type="compositionally biased region" description="Basic and acidic residues" evidence="2">
    <location>
        <begin position="121"/>
        <end position="134"/>
    </location>
</feature>
<dbReference type="GO" id="GO:0005634">
    <property type="term" value="C:nucleus"/>
    <property type="evidence" value="ECO:0007669"/>
    <property type="project" value="TreeGrafter"/>
</dbReference>
<gene>
    <name evidence="4" type="ORF">KQX54_018520</name>
</gene>
<evidence type="ECO:0000313" key="4">
    <source>
        <dbReference type="EMBL" id="KAH0550273.1"/>
    </source>
</evidence>
<feature type="region of interest" description="Disordered" evidence="2">
    <location>
        <begin position="95"/>
        <end position="141"/>
    </location>
</feature>
<feature type="compositionally biased region" description="Polar residues" evidence="2">
    <location>
        <begin position="316"/>
        <end position="327"/>
    </location>
</feature>
<proteinExistence type="predicted"/>
<protein>
    <recommendedName>
        <fullName evidence="3">CCDC174 alpha/beta GRSR domain-containing protein</fullName>
    </recommendedName>
</protein>
<dbReference type="Proteomes" id="UP000826195">
    <property type="component" value="Unassembled WGS sequence"/>
</dbReference>
<dbReference type="PANTHER" id="PTHR15885">
    <property type="entry name" value="COILED-COIL DOMAIN-CONTAINING PROTEIN 174"/>
    <property type="match status" value="1"/>
</dbReference>
<keyword evidence="5" id="KW-1185">Reference proteome</keyword>